<dbReference type="EMBL" id="JAHLFJ010000032">
    <property type="protein sequence ID" value="MBU3855545.1"/>
    <property type="molecule type" value="Genomic_DNA"/>
</dbReference>
<proteinExistence type="predicted"/>
<evidence type="ECO:0000313" key="2">
    <source>
        <dbReference type="EMBL" id="MBU3856743.1"/>
    </source>
</evidence>
<gene>
    <name evidence="1" type="ORF">H9928_03125</name>
    <name evidence="2" type="ORF">H9928_09380</name>
</gene>
<reference evidence="2" key="2">
    <citation type="submission" date="2021-04" db="EMBL/GenBank/DDBJ databases">
        <authorList>
            <person name="Gilroy R."/>
        </authorList>
    </citation>
    <scope>NUCLEOTIDE SEQUENCE</scope>
    <source>
        <strain evidence="2">8470</strain>
    </source>
</reference>
<reference evidence="2" key="1">
    <citation type="journal article" date="2021" name="PeerJ">
        <title>Extensive microbial diversity within the chicken gut microbiome revealed by metagenomics and culture.</title>
        <authorList>
            <person name="Gilroy R."/>
            <person name="Ravi A."/>
            <person name="Getino M."/>
            <person name="Pursley I."/>
            <person name="Horton D.L."/>
            <person name="Alikhan N.F."/>
            <person name="Baker D."/>
            <person name="Gharbi K."/>
            <person name="Hall N."/>
            <person name="Watson M."/>
            <person name="Adriaenssens E.M."/>
            <person name="Foster-Nyarko E."/>
            <person name="Jarju S."/>
            <person name="Secka A."/>
            <person name="Antonio M."/>
            <person name="Oren A."/>
            <person name="Chaudhuri R.R."/>
            <person name="La Ragione R."/>
            <person name="Hildebrand F."/>
            <person name="Pallen M.J."/>
        </authorList>
    </citation>
    <scope>NUCLEOTIDE SEQUENCE</scope>
    <source>
        <strain evidence="2">8470</strain>
    </source>
</reference>
<dbReference type="AlphaFoldDB" id="A0A948TNN6"/>
<accession>A0A948TNN6</accession>
<sequence>MAKIQNILKIQPTLGFTEFDILKNYQKSFESSELGRIHSLFPFSSIARKMGLKDSPLGRKG</sequence>
<dbReference type="EMBL" id="JAHLFJ010000082">
    <property type="protein sequence ID" value="MBU3856743.1"/>
    <property type="molecule type" value="Genomic_DNA"/>
</dbReference>
<evidence type="ECO:0000313" key="3">
    <source>
        <dbReference type="Proteomes" id="UP000784286"/>
    </source>
</evidence>
<protein>
    <submittedName>
        <fullName evidence="2">DDE transposase</fullName>
    </submittedName>
</protein>
<feature type="non-terminal residue" evidence="2">
    <location>
        <position position="61"/>
    </location>
</feature>
<name>A0A948TNN6_9BACT</name>
<organism evidence="2 3">
    <name type="scientific">Candidatus Phocaeicola excrementipullorum</name>
    <dbReference type="NCBI Taxonomy" id="2838731"/>
    <lineage>
        <taxon>Bacteria</taxon>
        <taxon>Pseudomonadati</taxon>
        <taxon>Bacteroidota</taxon>
        <taxon>Bacteroidia</taxon>
        <taxon>Bacteroidales</taxon>
        <taxon>Bacteroidaceae</taxon>
        <taxon>Phocaeicola</taxon>
    </lineage>
</organism>
<comment type="caution">
    <text evidence="2">The sequence shown here is derived from an EMBL/GenBank/DDBJ whole genome shotgun (WGS) entry which is preliminary data.</text>
</comment>
<evidence type="ECO:0000313" key="1">
    <source>
        <dbReference type="EMBL" id="MBU3855545.1"/>
    </source>
</evidence>
<dbReference type="Proteomes" id="UP000784286">
    <property type="component" value="Unassembled WGS sequence"/>
</dbReference>